<evidence type="ECO:0000256" key="2">
    <source>
        <dbReference type="ARBA" id="ARBA00008910"/>
    </source>
</evidence>
<dbReference type="GO" id="GO:0006617">
    <property type="term" value="P:SRP-dependent cotranslational protein targeting to membrane, signal sequence recognition"/>
    <property type="evidence" value="ECO:0007669"/>
    <property type="project" value="TreeGrafter"/>
</dbReference>
<evidence type="ECO:0000256" key="5">
    <source>
        <dbReference type="ARBA" id="ARBA00023274"/>
    </source>
</evidence>
<dbReference type="EnsemblMetazoa" id="tetur13g03300.1">
    <property type="protein sequence ID" value="tetur13g03300.1"/>
    <property type="gene ID" value="tetur13g03300"/>
</dbReference>
<keyword evidence="9" id="KW-1185">Reference proteome</keyword>
<feature type="compositionally biased region" description="Polar residues" evidence="7">
    <location>
        <begin position="112"/>
        <end position="127"/>
    </location>
</feature>
<dbReference type="KEGG" id="tut:107364883"/>
<keyword evidence="5" id="KW-0687">Ribonucleoprotein</keyword>
<evidence type="ECO:0000256" key="3">
    <source>
        <dbReference type="ARBA" id="ARBA00022490"/>
    </source>
</evidence>
<evidence type="ECO:0000313" key="9">
    <source>
        <dbReference type="Proteomes" id="UP000015104"/>
    </source>
</evidence>
<dbReference type="OrthoDB" id="2190947at2759"/>
<dbReference type="eggNOG" id="KOG3198">
    <property type="taxonomic scope" value="Eukaryota"/>
</dbReference>
<dbReference type="PANTHER" id="PTHR17453">
    <property type="entry name" value="SIGNAL RECOGNITION PARTICLE 19 KD PROTEIN"/>
    <property type="match status" value="1"/>
</dbReference>
<dbReference type="Gene3D" id="3.30.56.30">
    <property type="entry name" value="Signal recognition particle, SRP19-like subunit"/>
    <property type="match status" value="1"/>
</dbReference>
<keyword evidence="3" id="KW-0963">Cytoplasm</keyword>
<evidence type="ECO:0008006" key="10">
    <source>
        <dbReference type="Google" id="ProtNLM"/>
    </source>
</evidence>
<feature type="region of interest" description="Disordered" evidence="7">
    <location>
        <begin position="109"/>
        <end position="137"/>
    </location>
</feature>
<dbReference type="AlphaFoldDB" id="T1KKD0"/>
<dbReference type="SUPFAM" id="SSF69695">
    <property type="entry name" value="SRP19"/>
    <property type="match status" value="1"/>
</dbReference>
<comment type="subcellular location">
    <subcellularLocation>
        <location evidence="1">Cytoplasm</location>
    </subcellularLocation>
</comment>
<comment type="similarity">
    <text evidence="2">Belongs to the SRP19 family.</text>
</comment>
<dbReference type="Proteomes" id="UP000015104">
    <property type="component" value="Unassembled WGS sequence"/>
</dbReference>
<protein>
    <recommendedName>
        <fullName evidence="10">Signal recognition particle 19 kDa protein</fullName>
    </recommendedName>
</protein>
<dbReference type="HOGENOM" id="CLU_064201_2_0_1"/>
<dbReference type="STRING" id="32264.T1KKD0"/>
<dbReference type="EMBL" id="CAEY01000175">
    <property type="status" value="NOT_ANNOTATED_CDS"/>
    <property type="molecule type" value="Genomic_DNA"/>
</dbReference>
<comment type="function">
    <text evidence="6">Component of the signal recognition particle (SRP) complex, a ribonucleoprotein complex that mediates the cotranslational targeting of secretory and membrane proteins to the endoplasmic reticulum (ER). Binds directly to 7SL RNA. Mediates binding of SRP54 to the SRP complex.</text>
</comment>
<keyword evidence="4" id="KW-0733">Signal recognition particle</keyword>
<evidence type="ECO:0000256" key="6">
    <source>
        <dbReference type="ARBA" id="ARBA00045518"/>
    </source>
</evidence>
<dbReference type="PANTHER" id="PTHR17453:SF0">
    <property type="entry name" value="SIGNAL RECOGNITION PARTICLE 19 KDA PROTEIN"/>
    <property type="match status" value="1"/>
</dbReference>
<evidence type="ECO:0000256" key="4">
    <source>
        <dbReference type="ARBA" id="ARBA00023135"/>
    </source>
</evidence>
<sequence>MAEQIGEKNWLTVYPAYINSNRSRQRGRMVPKEKGVSDPRWQEIKDVLETIKGVQVKEEPNKVYPRELDKELMHCRGRVRYTLPGNDPRFKKRDDVLFYLCEMIPKLKSRTTKGNTAQTQSTEQSAVSGKKKKSRKN</sequence>
<organism evidence="8 9">
    <name type="scientific">Tetranychus urticae</name>
    <name type="common">Two-spotted spider mite</name>
    <dbReference type="NCBI Taxonomy" id="32264"/>
    <lineage>
        <taxon>Eukaryota</taxon>
        <taxon>Metazoa</taxon>
        <taxon>Ecdysozoa</taxon>
        <taxon>Arthropoda</taxon>
        <taxon>Chelicerata</taxon>
        <taxon>Arachnida</taxon>
        <taxon>Acari</taxon>
        <taxon>Acariformes</taxon>
        <taxon>Trombidiformes</taxon>
        <taxon>Prostigmata</taxon>
        <taxon>Eleutherengona</taxon>
        <taxon>Raphignathae</taxon>
        <taxon>Tetranychoidea</taxon>
        <taxon>Tetranychidae</taxon>
        <taxon>Tetranychus</taxon>
    </lineage>
</organism>
<dbReference type="InterPro" id="IPR036521">
    <property type="entry name" value="SRP19-like_sf"/>
</dbReference>
<proteinExistence type="inferred from homology"/>
<evidence type="ECO:0000313" key="8">
    <source>
        <dbReference type="EnsemblMetazoa" id="tetur13g03300.1"/>
    </source>
</evidence>
<accession>T1KKD0</accession>
<reference evidence="9" key="1">
    <citation type="submission" date="2011-08" db="EMBL/GenBank/DDBJ databases">
        <authorList>
            <person name="Rombauts S."/>
        </authorList>
    </citation>
    <scope>NUCLEOTIDE SEQUENCE</scope>
    <source>
        <strain evidence="9">London</strain>
    </source>
</reference>
<reference evidence="8" key="2">
    <citation type="submission" date="2015-06" db="UniProtKB">
        <authorList>
            <consortium name="EnsemblMetazoa"/>
        </authorList>
    </citation>
    <scope>IDENTIFICATION</scope>
</reference>
<dbReference type="InterPro" id="IPR002778">
    <property type="entry name" value="Signal_recog_particle_SRP19"/>
</dbReference>
<name>T1KKD0_TETUR</name>
<evidence type="ECO:0000256" key="1">
    <source>
        <dbReference type="ARBA" id="ARBA00004496"/>
    </source>
</evidence>
<dbReference type="Pfam" id="PF01922">
    <property type="entry name" value="SRP19"/>
    <property type="match status" value="1"/>
</dbReference>
<evidence type="ECO:0000256" key="7">
    <source>
        <dbReference type="SAM" id="MobiDB-lite"/>
    </source>
</evidence>
<dbReference type="OMA" id="QMERWIC"/>
<gene>
    <name evidence="8" type="primary">107364883</name>
</gene>
<dbReference type="GO" id="GO:0005786">
    <property type="term" value="C:signal recognition particle, endoplasmic reticulum targeting"/>
    <property type="evidence" value="ECO:0007669"/>
    <property type="project" value="UniProtKB-KW"/>
</dbReference>
<dbReference type="GO" id="GO:0008312">
    <property type="term" value="F:7S RNA binding"/>
    <property type="evidence" value="ECO:0007669"/>
    <property type="project" value="InterPro"/>
</dbReference>